<dbReference type="PANTHER" id="PTHR20934:SF0">
    <property type="entry name" value="TRANSCRIPTION ELONGATION FACTOR 1 HOMOLOG"/>
    <property type="match status" value="1"/>
</dbReference>
<reference evidence="6" key="1">
    <citation type="submission" date="2021-01" db="UniProtKB">
        <authorList>
            <consortium name="EnsemblPlants"/>
        </authorList>
    </citation>
    <scope>IDENTIFICATION</scope>
</reference>
<sequence>MARKKSSKKPAPKKRWPKLDKTFTCPFCNNADNCGTNLLIGEAACHVCHESYSTKISFLTEAIDIYSLWPDACEAANS</sequence>
<name>A0A7N0UI91_KALFE</name>
<comment type="subcellular location">
    <subcellularLocation>
        <location evidence="1 5">Nucleus</location>
    </subcellularLocation>
</comment>
<evidence type="ECO:0000256" key="1">
    <source>
        <dbReference type="ARBA" id="ARBA00004123"/>
    </source>
</evidence>
<evidence type="ECO:0000313" key="6">
    <source>
        <dbReference type="EnsemblPlants" id="Kaladp0068s0333.1.v1.1"/>
    </source>
</evidence>
<dbReference type="Pfam" id="PF05129">
    <property type="entry name" value="Zn_ribbon_Elf1"/>
    <property type="match status" value="1"/>
</dbReference>
<evidence type="ECO:0000256" key="2">
    <source>
        <dbReference type="ARBA" id="ARBA00009730"/>
    </source>
</evidence>
<dbReference type="SUPFAM" id="SSF57783">
    <property type="entry name" value="Zinc beta-ribbon"/>
    <property type="match status" value="1"/>
</dbReference>
<dbReference type="EnsemblPlants" id="Kaladp0068s0333.1.v1.1">
    <property type="protein sequence ID" value="Kaladp0068s0333.1.v1.1"/>
    <property type="gene ID" value="Kaladp0068s0333.v1.1"/>
</dbReference>
<dbReference type="Gramene" id="Kaladp0068s0333.1.v1.1">
    <property type="protein sequence ID" value="Kaladp0068s0333.1.v1.1"/>
    <property type="gene ID" value="Kaladp0068s0333.v1.1"/>
</dbReference>
<evidence type="ECO:0000256" key="5">
    <source>
        <dbReference type="RuleBase" id="RU364033"/>
    </source>
</evidence>
<accession>A0A7N0UI91</accession>
<organism evidence="6 7">
    <name type="scientific">Kalanchoe fedtschenkoi</name>
    <name type="common">Lavender scallops</name>
    <name type="synonym">South American air plant</name>
    <dbReference type="NCBI Taxonomy" id="63787"/>
    <lineage>
        <taxon>Eukaryota</taxon>
        <taxon>Viridiplantae</taxon>
        <taxon>Streptophyta</taxon>
        <taxon>Embryophyta</taxon>
        <taxon>Tracheophyta</taxon>
        <taxon>Spermatophyta</taxon>
        <taxon>Magnoliopsida</taxon>
        <taxon>eudicotyledons</taxon>
        <taxon>Gunneridae</taxon>
        <taxon>Pentapetalae</taxon>
        <taxon>Saxifragales</taxon>
        <taxon>Crassulaceae</taxon>
        <taxon>Kalanchoe</taxon>
    </lineage>
</organism>
<keyword evidence="5" id="KW-0479">Metal-binding</keyword>
<dbReference type="InterPro" id="IPR038567">
    <property type="entry name" value="T_Elf1_sf"/>
</dbReference>
<dbReference type="Gene3D" id="2.20.25.190">
    <property type="match status" value="1"/>
</dbReference>
<keyword evidence="3 5" id="KW-0862">Zinc</keyword>
<keyword evidence="5" id="KW-0804">Transcription</keyword>
<keyword evidence="5" id="KW-0863">Zinc-finger</keyword>
<comment type="function">
    <text evidence="5">Transcription elongation factor implicated in the maintenance of proper chromatin structure in actively transcribed regions.</text>
</comment>
<dbReference type="InterPro" id="IPR007808">
    <property type="entry name" value="Elf1"/>
</dbReference>
<dbReference type="Proteomes" id="UP000594263">
    <property type="component" value="Unplaced"/>
</dbReference>
<protein>
    <recommendedName>
        <fullName evidence="5">Transcription elongation factor 1 homolog</fullName>
    </recommendedName>
</protein>
<comment type="similarity">
    <text evidence="2 5">Belongs to the ELOF1 family.</text>
</comment>
<dbReference type="GO" id="GO:0008270">
    <property type="term" value="F:zinc ion binding"/>
    <property type="evidence" value="ECO:0007669"/>
    <property type="project" value="UniProtKB-KW"/>
</dbReference>
<proteinExistence type="inferred from homology"/>
<evidence type="ECO:0000256" key="4">
    <source>
        <dbReference type="ARBA" id="ARBA00023242"/>
    </source>
</evidence>
<keyword evidence="4 5" id="KW-0539">Nucleus</keyword>
<evidence type="ECO:0000256" key="3">
    <source>
        <dbReference type="ARBA" id="ARBA00022833"/>
    </source>
</evidence>
<dbReference type="GO" id="GO:0000993">
    <property type="term" value="F:RNA polymerase II complex binding"/>
    <property type="evidence" value="ECO:0007669"/>
    <property type="project" value="TreeGrafter"/>
</dbReference>
<dbReference type="AlphaFoldDB" id="A0A7N0UI91"/>
<evidence type="ECO:0000313" key="7">
    <source>
        <dbReference type="Proteomes" id="UP000594263"/>
    </source>
</evidence>
<keyword evidence="5" id="KW-0805">Transcription regulation</keyword>
<dbReference type="GO" id="GO:0006368">
    <property type="term" value="P:transcription elongation by RNA polymerase II"/>
    <property type="evidence" value="ECO:0007669"/>
    <property type="project" value="TreeGrafter"/>
</dbReference>
<dbReference type="GO" id="GO:0008023">
    <property type="term" value="C:transcription elongation factor complex"/>
    <property type="evidence" value="ECO:0007669"/>
    <property type="project" value="TreeGrafter"/>
</dbReference>
<keyword evidence="7" id="KW-1185">Reference proteome</keyword>
<dbReference type="PANTHER" id="PTHR20934">
    <property type="entry name" value="TRANSCRIPTION ELONGATION FACTOR 1 HOMOLOG"/>
    <property type="match status" value="1"/>
</dbReference>